<name>A0A2C5XIH0_9PEZI</name>
<gene>
    <name evidence="12" type="primary">COX16</name>
    <name evidence="12" type="ORF">CFIMG_001382RA</name>
</gene>
<comment type="caution">
    <text evidence="12">The sequence shown here is derived from an EMBL/GenBank/DDBJ whole genome shotgun (WGS) entry which is preliminary data.</text>
</comment>
<dbReference type="EMBL" id="APWK03000010">
    <property type="protein sequence ID" value="PHH55551.1"/>
    <property type="molecule type" value="Genomic_DNA"/>
</dbReference>
<dbReference type="PANTHER" id="PTHR17130:SF14">
    <property type="entry name" value="CYTOCHROME C OXIDASE ASSEMBLY PROTEIN COX16 HOMOLOG, MITOCHONDRIAL"/>
    <property type="match status" value="1"/>
</dbReference>
<accession>A0A2C5XIH0</accession>
<comment type="subcellular location">
    <subcellularLocation>
        <location evidence="2">Mitochondrion inner membrane</location>
        <topology evidence="2">Single-pass membrane protein</topology>
    </subcellularLocation>
</comment>
<dbReference type="Pfam" id="PF14138">
    <property type="entry name" value="COX16"/>
    <property type="match status" value="1"/>
</dbReference>
<dbReference type="GO" id="GO:0005743">
    <property type="term" value="C:mitochondrial inner membrane"/>
    <property type="evidence" value="ECO:0007669"/>
    <property type="project" value="UniProtKB-SubCell"/>
</dbReference>
<dbReference type="STRING" id="1035309.A0A2C5XIH0"/>
<comment type="similarity">
    <text evidence="3">Belongs to the COX16 family.</text>
</comment>
<evidence type="ECO:0000256" key="6">
    <source>
        <dbReference type="ARBA" id="ARBA00022692"/>
    </source>
</evidence>
<dbReference type="PANTHER" id="PTHR17130">
    <property type="entry name" value="MITOCHONDRIAL OUTER MEMBRANE PROTEIN 25"/>
    <property type="match status" value="1"/>
</dbReference>
<keyword evidence="6 11" id="KW-0812">Transmembrane</keyword>
<evidence type="ECO:0000256" key="2">
    <source>
        <dbReference type="ARBA" id="ARBA00004434"/>
    </source>
</evidence>
<reference evidence="12 13" key="1">
    <citation type="journal article" date="2013" name="Fungal Biol.">
        <title>Analysis of microsatellite markers in the genome of the plant pathogen Ceratocystis fimbriata.</title>
        <authorList>
            <person name="Simpson M.C."/>
            <person name="Wilken P.M."/>
            <person name="Coetzee M.P."/>
            <person name="Wingfield M.J."/>
            <person name="Wingfield B.D."/>
        </authorList>
    </citation>
    <scope>NUCLEOTIDE SEQUENCE [LARGE SCALE GENOMIC DNA]</scope>
    <source>
        <strain evidence="12 13">CBS 114723</strain>
    </source>
</reference>
<evidence type="ECO:0000256" key="7">
    <source>
        <dbReference type="ARBA" id="ARBA00022792"/>
    </source>
</evidence>
<evidence type="ECO:0000256" key="11">
    <source>
        <dbReference type="SAM" id="Phobius"/>
    </source>
</evidence>
<protein>
    <recommendedName>
        <fullName evidence="4">Cytochrome c oxidase assembly protein COX16, mitochondrial</fullName>
    </recommendedName>
    <alternativeName>
        <fullName evidence="5">Cytochrome c oxidase assembly protein cox16, mitochondrial</fullName>
    </alternativeName>
</protein>
<evidence type="ECO:0000313" key="12">
    <source>
        <dbReference type="EMBL" id="PHH55551.1"/>
    </source>
</evidence>
<dbReference type="InterPro" id="IPR020164">
    <property type="entry name" value="Cyt_c_Oxase_assmbl_COX16"/>
</dbReference>
<dbReference type="GO" id="GO:0033617">
    <property type="term" value="P:mitochondrial respiratory chain complex IV assembly"/>
    <property type="evidence" value="ECO:0007669"/>
    <property type="project" value="TreeGrafter"/>
</dbReference>
<evidence type="ECO:0000256" key="1">
    <source>
        <dbReference type="ARBA" id="ARBA00002490"/>
    </source>
</evidence>
<dbReference type="OrthoDB" id="5516033at2759"/>
<evidence type="ECO:0000256" key="4">
    <source>
        <dbReference type="ARBA" id="ARBA00015368"/>
    </source>
</evidence>
<evidence type="ECO:0000256" key="9">
    <source>
        <dbReference type="ARBA" id="ARBA00023128"/>
    </source>
</evidence>
<dbReference type="AlphaFoldDB" id="A0A2C5XIH0"/>
<dbReference type="Proteomes" id="UP000222788">
    <property type="component" value="Unassembled WGS sequence"/>
</dbReference>
<keyword evidence="10 11" id="KW-0472">Membrane</keyword>
<proteinExistence type="inferred from homology"/>
<evidence type="ECO:0000256" key="8">
    <source>
        <dbReference type="ARBA" id="ARBA00022989"/>
    </source>
</evidence>
<evidence type="ECO:0000256" key="5">
    <source>
        <dbReference type="ARBA" id="ARBA00019222"/>
    </source>
</evidence>
<keyword evidence="9" id="KW-0496">Mitochondrion</keyword>
<keyword evidence="13" id="KW-1185">Reference proteome</keyword>
<evidence type="ECO:0000313" key="13">
    <source>
        <dbReference type="Proteomes" id="UP000222788"/>
    </source>
</evidence>
<evidence type="ECO:0000256" key="3">
    <source>
        <dbReference type="ARBA" id="ARBA00008370"/>
    </source>
</evidence>
<reference evidence="12 13" key="2">
    <citation type="journal article" date="2013" name="IMA Fungus">
        <title>IMA Genome-F 1: Ceratocystis fimbriata: Draft nuclear genome sequence for the plant pathogen, Ceratocystis fimbriata.</title>
        <authorList>
            <person name="Wilken P.M."/>
            <person name="Steenkamp E.T."/>
            <person name="Wingfield M.J."/>
            <person name="de Beer Z.W."/>
            <person name="Wingfield B.D."/>
        </authorList>
    </citation>
    <scope>NUCLEOTIDE SEQUENCE [LARGE SCALE GENOMIC DNA]</scope>
    <source>
        <strain evidence="12 13">CBS 114723</strain>
    </source>
</reference>
<keyword evidence="7" id="KW-0999">Mitochondrion inner membrane</keyword>
<keyword evidence="8 11" id="KW-1133">Transmembrane helix</keyword>
<feature type="transmembrane region" description="Helical" evidence="11">
    <location>
        <begin position="46"/>
        <end position="65"/>
    </location>
</feature>
<organism evidence="12 13">
    <name type="scientific">Ceratocystis fimbriata CBS 114723</name>
    <dbReference type="NCBI Taxonomy" id="1035309"/>
    <lineage>
        <taxon>Eukaryota</taxon>
        <taxon>Fungi</taxon>
        <taxon>Dikarya</taxon>
        <taxon>Ascomycota</taxon>
        <taxon>Pezizomycotina</taxon>
        <taxon>Sordariomycetes</taxon>
        <taxon>Hypocreomycetidae</taxon>
        <taxon>Microascales</taxon>
        <taxon>Ceratocystidaceae</taxon>
        <taxon>Ceratocystis</taxon>
    </lineage>
</organism>
<evidence type="ECO:0000256" key="10">
    <source>
        <dbReference type="ARBA" id="ARBA00023136"/>
    </source>
</evidence>
<sequence length="131" mass="15150">MCLAETLPPSSFLCLNMAFTQKKFRSARDMDTAAGRYRQAIGRHPFLLFGLPFLFVITAGSFVLTRATAVRYERHDRKVRQVLPDKLDDVRKASRKVSWEDEYQKLCADKDLENWSQKRAPRLPGEPDGRM</sequence>
<comment type="function">
    <text evidence="1">Required for the assembly of the mitochondrial respiratory chain complex IV (CIV), also known as cytochrome c oxidase. May participate in merging the COX1 and COX2 assembly lines.</text>
</comment>